<keyword evidence="4" id="KW-1185">Reference proteome</keyword>
<dbReference type="OrthoDB" id="9804574at2"/>
<dbReference type="Gene3D" id="2.30.130.110">
    <property type="match status" value="1"/>
</dbReference>
<dbReference type="GO" id="GO:0019698">
    <property type="term" value="P:D-galacturonate catabolic process"/>
    <property type="evidence" value="ECO:0007669"/>
    <property type="project" value="TreeGrafter"/>
</dbReference>
<dbReference type="EMBL" id="RDRB01000013">
    <property type="protein sequence ID" value="ROT96098.1"/>
    <property type="molecule type" value="Genomic_DNA"/>
</dbReference>
<feature type="domain" description="SAF" evidence="2">
    <location>
        <begin position="13"/>
        <end position="84"/>
    </location>
</feature>
<keyword evidence="3" id="KW-0378">Hydrolase</keyword>
<gene>
    <name evidence="3" type="ORF">EAT49_19120</name>
</gene>
<comment type="caution">
    <text evidence="3">The sequence shown here is derived from an EMBL/GenBank/DDBJ whole genome shotgun (WGS) entry which is preliminary data.</text>
</comment>
<dbReference type="Proteomes" id="UP000268016">
    <property type="component" value="Unassembled WGS sequence"/>
</dbReference>
<evidence type="ECO:0000313" key="3">
    <source>
        <dbReference type="EMBL" id="ROT96098.1"/>
    </source>
</evidence>
<evidence type="ECO:0000256" key="1">
    <source>
        <dbReference type="ARBA" id="ARBA00023239"/>
    </source>
</evidence>
<dbReference type="AlphaFoldDB" id="A0A3N2QLM6"/>
<dbReference type="CDD" id="cd11613">
    <property type="entry name" value="SAF_AH_GD"/>
    <property type="match status" value="1"/>
</dbReference>
<sequence length="102" mass="10497">MPDPRLLLLSPGDTVFVLRGAVEAGETVALEAGAAVMPARLGLGHKIARAAIAKGERIVKYGAPIGRATEDIAAGAHVHVHNVASDYTPTYALAATSEDVAR</sequence>
<accession>A0A3N2QLM6</accession>
<dbReference type="SMART" id="SM00858">
    <property type="entry name" value="SAF"/>
    <property type="match status" value="1"/>
</dbReference>
<organism evidence="3 4">
    <name type="scientific">Histidinibacterium lentulum</name>
    <dbReference type="NCBI Taxonomy" id="2480588"/>
    <lineage>
        <taxon>Bacteria</taxon>
        <taxon>Pseudomonadati</taxon>
        <taxon>Pseudomonadota</taxon>
        <taxon>Alphaproteobacteria</taxon>
        <taxon>Rhodobacterales</taxon>
        <taxon>Paracoccaceae</taxon>
        <taxon>Histidinibacterium</taxon>
    </lineage>
</organism>
<proteinExistence type="predicted"/>
<dbReference type="PANTHER" id="PTHR30536:SF5">
    <property type="entry name" value="ALTRONATE DEHYDRATASE"/>
    <property type="match status" value="1"/>
</dbReference>
<dbReference type="GO" id="GO:0016787">
    <property type="term" value="F:hydrolase activity"/>
    <property type="evidence" value="ECO:0007669"/>
    <property type="project" value="UniProtKB-KW"/>
</dbReference>
<name>A0A3N2QLM6_9RHOB</name>
<reference evidence="3 4" key="1">
    <citation type="submission" date="2018-10" db="EMBL/GenBank/DDBJ databases">
        <title>Histidinibacterium lentulum gen. nov., sp. nov., a marine bacterium from the culture broth of Picochlorum sp. 122.</title>
        <authorList>
            <person name="Wang G."/>
        </authorList>
    </citation>
    <scope>NUCLEOTIDE SEQUENCE [LARGE SCALE GENOMIC DNA]</scope>
    <source>
        <strain evidence="3 4">B17</strain>
    </source>
</reference>
<dbReference type="RefSeq" id="WP_123643921.1">
    <property type="nucleotide sequence ID" value="NZ_ML119092.1"/>
</dbReference>
<evidence type="ECO:0000259" key="2">
    <source>
        <dbReference type="SMART" id="SM00858"/>
    </source>
</evidence>
<dbReference type="Pfam" id="PF08666">
    <property type="entry name" value="SAF"/>
    <property type="match status" value="1"/>
</dbReference>
<dbReference type="GO" id="GO:0016829">
    <property type="term" value="F:lyase activity"/>
    <property type="evidence" value="ECO:0007669"/>
    <property type="project" value="UniProtKB-KW"/>
</dbReference>
<protein>
    <submittedName>
        <fullName evidence="3">Hydrolase</fullName>
    </submittedName>
</protein>
<dbReference type="InterPro" id="IPR013974">
    <property type="entry name" value="SAF"/>
</dbReference>
<dbReference type="PANTHER" id="PTHR30536">
    <property type="entry name" value="ALTRONATE/GALACTARATE DEHYDRATASE"/>
    <property type="match status" value="1"/>
</dbReference>
<keyword evidence="1" id="KW-0456">Lyase</keyword>
<dbReference type="InterPro" id="IPR044144">
    <property type="entry name" value="SAF_UxaA/GarD"/>
</dbReference>
<evidence type="ECO:0000313" key="4">
    <source>
        <dbReference type="Proteomes" id="UP000268016"/>
    </source>
</evidence>
<dbReference type="InterPro" id="IPR052172">
    <property type="entry name" value="UxaA_altronate/galactarate_dh"/>
</dbReference>